<dbReference type="Proteomes" id="UP000629619">
    <property type="component" value="Unassembled WGS sequence"/>
</dbReference>
<dbReference type="SUPFAM" id="SSF54427">
    <property type="entry name" value="NTF2-like"/>
    <property type="match status" value="1"/>
</dbReference>
<dbReference type="EMBL" id="BOMW01000047">
    <property type="protein sequence ID" value="GIF07377.1"/>
    <property type="molecule type" value="Genomic_DNA"/>
</dbReference>
<dbReference type="InterPro" id="IPR032710">
    <property type="entry name" value="NTF2-like_dom_sf"/>
</dbReference>
<accession>A0A919NA68</accession>
<gene>
    <name evidence="2" type="ORF">Asi03nite_49150</name>
</gene>
<protein>
    <recommendedName>
        <fullName evidence="1">DUF4440 domain-containing protein</fullName>
    </recommendedName>
</protein>
<dbReference type="AlphaFoldDB" id="A0A919NA68"/>
<keyword evidence="3" id="KW-1185">Reference proteome</keyword>
<sequence length="125" mass="13446">MSDQDRTGELLAAERRLQNAQRAGDVGELDLLLDDRLVAIGPDGGRYSKQHDLDAYRTGSSVIDTLTEESVELLVVDGTGVTFAVCAVTGTFGGAAVSARLRYTRTWAYSENSGWRIVAAHICAI</sequence>
<evidence type="ECO:0000313" key="3">
    <source>
        <dbReference type="Proteomes" id="UP000629619"/>
    </source>
</evidence>
<dbReference type="RefSeq" id="WP_203682769.1">
    <property type="nucleotide sequence ID" value="NZ_BOMW01000047.1"/>
</dbReference>
<feature type="domain" description="DUF4440" evidence="1">
    <location>
        <begin position="10"/>
        <end position="117"/>
    </location>
</feature>
<name>A0A919NA68_9ACTN</name>
<evidence type="ECO:0000259" key="1">
    <source>
        <dbReference type="Pfam" id="PF14534"/>
    </source>
</evidence>
<reference evidence="2" key="1">
    <citation type="submission" date="2021-01" db="EMBL/GenBank/DDBJ databases">
        <title>Whole genome shotgun sequence of Actinoplanes siamensis NBRC 109076.</title>
        <authorList>
            <person name="Komaki H."/>
            <person name="Tamura T."/>
        </authorList>
    </citation>
    <scope>NUCLEOTIDE SEQUENCE</scope>
    <source>
        <strain evidence="2">NBRC 109076</strain>
    </source>
</reference>
<proteinExistence type="predicted"/>
<dbReference type="InterPro" id="IPR027843">
    <property type="entry name" value="DUF4440"/>
</dbReference>
<dbReference type="Pfam" id="PF14534">
    <property type="entry name" value="DUF4440"/>
    <property type="match status" value="1"/>
</dbReference>
<comment type="caution">
    <text evidence="2">The sequence shown here is derived from an EMBL/GenBank/DDBJ whole genome shotgun (WGS) entry which is preliminary data.</text>
</comment>
<dbReference type="Gene3D" id="3.10.450.50">
    <property type="match status" value="1"/>
</dbReference>
<evidence type="ECO:0000313" key="2">
    <source>
        <dbReference type="EMBL" id="GIF07377.1"/>
    </source>
</evidence>
<organism evidence="2 3">
    <name type="scientific">Actinoplanes siamensis</name>
    <dbReference type="NCBI Taxonomy" id="1223317"/>
    <lineage>
        <taxon>Bacteria</taxon>
        <taxon>Bacillati</taxon>
        <taxon>Actinomycetota</taxon>
        <taxon>Actinomycetes</taxon>
        <taxon>Micromonosporales</taxon>
        <taxon>Micromonosporaceae</taxon>
        <taxon>Actinoplanes</taxon>
    </lineage>
</organism>